<dbReference type="InterPro" id="IPR052514">
    <property type="entry name" value="SAM-dependent_MTase"/>
</dbReference>
<organism evidence="2 3">
    <name type="scientific">Thioalkalivibrio paradoxus ARh 1</name>
    <dbReference type="NCBI Taxonomy" id="713585"/>
    <lineage>
        <taxon>Bacteria</taxon>
        <taxon>Pseudomonadati</taxon>
        <taxon>Pseudomonadota</taxon>
        <taxon>Gammaproteobacteria</taxon>
        <taxon>Chromatiales</taxon>
        <taxon>Ectothiorhodospiraceae</taxon>
        <taxon>Thioalkalivibrio</taxon>
    </lineage>
</organism>
<dbReference type="SUPFAM" id="SSF53335">
    <property type="entry name" value="S-adenosyl-L-methionine-dependent methyltransferases"/>
    <property type="match status" value="1"/>
</dbReference>
<dbReference type="PANTHER" id="PTHR34203">
    <property type="entry name" value="METHYLTRANSFERASE, FKBM FAMILY PROTEIN"/>
    <property type="match status" value="1"/>
</dbReference>
<dbReference type="NCBIfam" id="TIGR01444">
    <property type="entry name" value="fkbM_fam"/>
    <property type="match status" value="1"/>
</dbReference>
<name>W0DII5_9GAMM</name>
<feature type="domain" description="Methyltransferase FkbM" evidence="1">
    <location>
        <begin position="44"/>
        <end position="175"/>
    </location>
</feature>
<dbReference type="InterPro" id="IPR006342">
    <property type="entry name" value="FkbM_mtfrase"/>
</dbReference>
<keyword evidence="2" id="KW-0489">Methyltransferase</keyword>
<keyword evidence="2" id="KW-0808">Transferase</keyword>
<dbReference type="GO" id="GO:0008168">
    <property type="term" value="F:methyltransferase activity"/>
    <property type="evidence" value="ECO:0007669"/>
    <property type="project" value="UniProtKB-KW"/>
</dbReference>
<dbReference type="HOGENOM" id="CLU_095342_0_0_6"/>
<evidence type="ECO:0000313" key="3">
    <source>
        <dbReference type="Proteomes" id="UP000005289"/>
    </source>
</evidence>
<sequence length="261" mass="28639">MVQHDWQTGFGILRSLVIYWRPGRQRSLRRLYRPFVPSGGLVFDIGAHLGDRSRAFAALGARVVALEPQPHLQRWLRRFAGSHPSVVVRPQAVGRAAGQMRLAVSRLHPTVSTLSADWQQGLGRRNRSFRRVSWDRVVPVEVTTLDALIAEYGVPDFCKIDVEGFEAEVLAGLSQPLPAVSLEFVSGAIDVTQACVHRLSELGTYAFNAIPGERREYVFPEWQPPAALSAWLDAGAGGIASGDLYARLQPEDPGNCPGHGA</sequence>
<keyword evidence="3" id="KW-1185">Reference proteome</keyword>
<dbReference type="AlphaFoldDB" id="W0DII5"/>
<reference evidence="2 3" key="1">
    <citation type="submission" date="2013-12" db="EMBL/GenBank/DDBJ databases">
        <authorList>
            <consortium name="DOE Joint Genome Institute"/>
            <person name="Muyzer G."/>
            <person name="Huntemann M."/>
            <person name="Han J."/>
            <person name="Chen A."/>
            <person name="Kyrpides N."/>
            <person name="Mavromatis K."/>
            <person name="Markowitz V."/>
            <person name="Palaniappan K."/>
            <person name="Ivanova N."/>
            <person name="Schaumberg A."/>
            <person name="Pati A."/>
            <person name="Liolios K."/>
            <person name="Nordberg H.P."/>
            <person name="Cantor M.N."/>
            <person name="Hua S.X."/>
            <person name="Woyke T."/>
        </authorList>
    </citation>
    <scope>NUCLEOTIDE SEQUENCE [LARGE SCALE GENOMIC DNA]</scope>
    <source>
        <strain evidence="2 3">ARh 1</strain>
    </source>
</reference>
<dbReference type="OrthoDB" id="4104638at2"/>
<gene>
    <name evidence="2" type="ORF">THITH_08000</name>
</gene>
<dbReference type="GO" id="GO:0032259">
    <property type="term" value="P:methylation"/>
    <property type="evidence" value="ECO:0007669"/>
    <property type="project" value="UniProtKB-KW"/>
</dbReference>
<dbReference type="Proteomes" id="UP000005289">
    <property type="component" value="Chromosome"/>
</dbReference>
<accession>W0DII5</accession>
<proteinExistence type="predicted"/>
<dbReference type="KEGG" id="tti:THITH_08000"/>
<evidence type="ECO:0000313" key="2">
    <source>
        <dbReference type="EMBL" id="AHE98216.1"/>
    </source>
</evidence>
<dbReference type="STRING" id="713585.THITH_08000"/>
<protein>
    <submittedName>
        <fullName evidence="2">FkbM family methyltransferase</fullName>
    </submittedName>
</protein>
<dbReference type="InterPro" id="IPR029063">
    <property type="entry name" value="SAM-dependent_MTases_sf"/>
</dbReference>
<dbReference type="Pfam" id="PF05050">
    <property type="entry name" value="Methyltransf_21"/>
    <property type="match status" value="1"/>
</dbReference>
<dbReference type="Gene3D" id="3.40.50.150">
    <property type="entry name" value="Vaccinia Virus protein VP39"/>
    <property type="match status" value="1"/>
</dbReference>
<evidence type="ECO:0000259" key="1">
    <source>
        <dbReference type="Pfam" id="PF05050"/>
    </source>
</evidence>
<dbReference type="PANTHER" id="PTHR34203:SF15">
    <property type="entry name" value="SLL1173 PROTEIN"/>
    <property type="match status" value="1"/>
</dbReference>
<dbReference type="RefSeq" id="WP_006747650.1">
    <property type="nucleotide sequence ID" value="NZ_CP007029.1"/>
</dbReference>
<dbReference type="EMBL" id="CP007029">
    <property type="protein sequence ID" value="AHE98216.1"/>
    <property type="molecule type" value="Genomic_DNA"/>
</dbReference>